<dbReference type="Proteomes" id="UP000299102">
    <property type="component" value="Unassembled WGS sequence"/>
</dbReference>
<organism evidence="2 3">
    <name type="scientific">Eumeta variegata</name>
    <name type="common">Bagworm moth</name>
    <name type="synonym">Eumeta japonica</name>
    <dbReference type="NCBI Taxonomy" id="151549"/>
    <lineage>
        <taxon>Eukaryota</taxon>
        <taxon>Metazoa</taxon>
        <taxon>Ecdysozoa</taxon>
        <taxon>Arthropoda</taxon>
        <taxon>Hexapoda</taxon>
        <taxon>Insecta</taxon>
        <taxon>Pterygota</taxon>
        <taxon>Neoptera</taxon>
        <taxon>Endopterygota</taxon>
        <taxon>Lepidoptera</taxon>
        <taxon>Glossata</taxon>
        <taxon>Ditrysia</taxon>
        <taxon>Tineoidea</taxon>
        <taxon>Psychidae</taxon>
        <taxon>Oiketicinae</taxon>
        <taxon>Eumeta</taxon>
    </lineage>
</organism>
<proteinExistence type="predicted"/>
<dbReference type="AlphaFoldDB" id="A0A4C1T4A3"/>
<gene>
    <name evidence="2" type="ORF">EVAR_2895_1</name>
</gene>
<evidence type="ECO:0000313" key="3">
    <source>
        <dbReference type="Proteomes" id="UP000299102"/>
    </source>
</evidence>
<dbReference type="OrthoDB" id="7463018at2759"/>
<evidence type="ECO:0000313" key="2">
    <source>
        <dbReference type="EMBL" id="GBP08091.1"/>
    </source>
</evidence>
<reference evidence="2 3" key="1">
    <citation type="journal article" date="2019" name="Commun. Biol.">
        <title>The bagworm genome reveals a unique fibroin gene that provides high tensile strength.</title>
        <authorList>
            <person name="Kono N."/>
            <person name="Nakamura H."/>
            <person name="Ohtoshi R."/>
            <person name="Tomita M."/>
            <person name="Numata K."/>
            <person name="Arakawa K."/>
        </authorList>
    </citation>
    <scope>NUCLEOTIDE SEQUENCE [LARGE SCALE GENOMIC DNA]</scope>
</reference>
<name>A0A4C1T4A3_EUMVA</name>
<dbReference type="EMBL" id="BGZK01000029">
    <property type="protein sequence ID" value="GBP08091.1"/>
    <property type="molecule type" value="Genomic_DNA"/>
</dbReference>
<feature type="region of interest" description="Disordered" evidence="1">
    <location>
        <begin position="69"/>
        <end position="89"/>
    </location>
</feature>
<protein>
    <submittedName>
        <fullName evidence="2">Uncharacterized protein</fullName>
    </submittedName>
</protein>
<keyword evidence="3" id="KW-1185">Reference proteome</keyword>
<sequence length="206" mass="22404">MRTALTKVPCGSLDLVVLTCDAPGTMSRRPRASRCTVWEALMLRKLIALSVVFGLVVAGPTETAVATAKTDAVSTNTGHDSEYRSDSDNTSGLASLSYYLIIDTLNAFHGYKVTALSLAVKTITWLMAHAPLIAIGAVLTLGFCKVTDICSLEHHDHDSLHHFRSLVTPERIASAERFLAKAIETYAEGAKKGKPLKKAYSEYRYD</sequence>
<accession>A0A4C1T4A3</accession>
<evidence type="ECO:0000256" key="1">
    <source>
        <dbReference type="SAM" id="MobiDB-lite"/>
    </source>
</evidence>
<comment type="caution">
    <text evidence="2">The sequence shown here is derived from an EMBL/GenBank/DDBJ whole genome shotgun (WGS) entry which is preliminary data.</text>
</comment>